<comment type="caution">
    <text evidence="1">The sequence shown here is derived from an EMBL/GenBank/DDBJ whole genome shotgun (WGS) entry which is preliminary data.</text>
</comment>
<accession>A0A8J3EEL8</accession>
<protein>
    <recommendedName>
        <fullName evidence="3">DUF3445 domain-containing protein</fullName>
    </recommendedName>
</protein>
<evidence type="ECO:0008006" key="3">
    <source>
        <dbReference type="Google" id="ProtNLM"/>
    </source>
</evidence>
<gene>
    <name evidence="1" type="ORF">GCM10011415_01360</name>
</gene>
<dbReference type="InterPro" id="IPR021848">
    <property type="entry name" value="HODM_asu-like"/>
</dbReference>
<evidence type="ECO:0000313" key="2">
    <source>
        <dbReference type="Proteomes" id="UP000617145"/>
    </source>
</evidence>
<sequence>MILQTRIPHDFGIHRPLPNVSPLSMNDWLLADEAFAAQMAERERLIAGKRDAVIAMDEGARSAAEELLQTVLGRLPGPFRREGSRVIRPDGVAVGIDTSDPMATLGLLVQEDLCLLEKRGGDEHLLTGAVLCFPAGWRLAQKYMRPLSEIHSPIPEYDAAIAARVQRLFDGVRPDRPLVRWNRLWHDDPALFQPGSRQHDADRVEPRTAPYFRSERQCLVRLPETGAVVFSIHTYVVARDDYGDGLPAAEKPPSAII</sequence>
<evidence type="ECO:0000313" key="1">
    <source>
        <dbReference type="EMBL" id="GGG59269.1"/>
    </source>
</evidence>
<dbReference type="EMBL" id="BMJV01000001">
    <property type="protein sequence ID" value="GGG59269.1"/>
    <property type="molecule type" value="Genomic_DNA"/>
</dbReference>
<organism evidence="1 2">
    <name type="scientific">Salipiger pallidus</name>
    <dbReference type="NCBI Taxonomy" id="1775170"/>
    <lineage>
        <taxon>Bacteria</taxon>
        <taxon>Pseudomonadati</taxon>
        <taxon>Pseudomonadota</taxon>
        <taxon>Alphaproteobacteria</taxon>
        <taxon>Rhodobacterales</taxon>
        <taxon>Roseobacteraceae</taxon>
        <taxon>Salipiger</taxon>
    </lineage>
</organism>
<dbReference type="RefSeq" id="WP_188787845.1">
    <property type="nucleotide sequence ID" value="NZ_BMJV01000001.1"/>
</dbReference>
<dbReference type="Pfam" id="PF11927">
    <property type="entry name" value="HODM_asu-like"/>
    <property type="match status" value="1"/>
</dbReference>
<keyword evidence="2" id="KW-1185">Reference proteome</keyword>
<name>A0A8J3EEL8_9RHOB</name>
<dbReference type="AlphaFoldDB" id="A0A8J3EEL8"/>
<reference evidence="1" key="1">
    <citation type="journal article" date="2014" name="Int. J. Syst. Evol. Microbiol.">
        <title>Complete genome sequence of Corynebacterium casei LMG S-19264T (=DSM 44701T), isolated from a smear-ripened cheese.</title>
        <authorList>
            <consortium name="US DOE Joint Genome Institute (JGI-PGF)"/>
            <person name="Walter F."/>
            <person name="Albersmeier A."/>
            <person name="Kalinowski J."/>
            <person name="Ruckert C."/>
        </authorList>
    </citation>
    <scope>NUCLEOTIDE SEQUENCE</scope>
    <source>
        <strain evidence="1">CGMCC 1.15762</strain>
    </source>
</reference>
<reference evidence="1" key="2">
    <citation type="submission" date="2020-09" db="EMBL/GenBank/DDBJ databases">
        <authorList>
            <person name="Sun Q."/>
            <person name="Zhou Y."/>
        </authorList>
    </citation>
    <scope>NUCLEOTIDE SEQUENCE</scope>
    <source>
        <strain evidence="1">CGMCC 1.15762</strain>
    </source>
</reference>
<proteinExistence type="predicted"/>
<dbReference type="Proteomes" id="UP000617145">
    <property type="component" value="Unassembled WGS sequence"/>
</dbReference>